<dbReference type="Gene3D" id="3.40.1350.140">
    <property type="entry name" value="MepB-like"/>
    <property type="match status" value="1"/>
</dbReference>
<comment type="caution">
    <text evidence="1">The sequence shown here is derived from an EMBL/GenBank/DDBJ whole genome shotgun (WGS) entry which is preliminary data.</text>
</comment>
<dbReference type="InterPro" id="IPR038231">
    <property type="entry name" value="MepB-like_sf"/>
</dbReference>
<dbReference type="AlphaFoldDB" id="A0A4U1GLS0"/>
<gene>
    <name evidence="1" type="ORF">FBD94_06350</name>
</gene>
<sequence length="169" mass="19151">MATALSSDLILAQQLVYIPCGYSFTAASIETESSDYSACEFKLDGLAIRFRVAKITPTKIGQFVTIWKRNGNGPIEPYSISDKIDFLIVSTRKSDLLGQFIFPKTVLLKKGVLSTPEREGKRAIRVYPPWDKPTSRQAQQTQQWQLDYFLAVPIDQPIDLERARMLFKS</sequence>
<protein>
    <submittedName>
        <fullName evidence="1">MepB domain containing protein</fullName>
    </submittedName>
</protein>
<dbReference type="Pfam" id="PF08877">
    <property type="entry name" value="MepB-like"/>
    <property type="match status" value="1"/>
</dbReference>
<dbReference type="Proteomes" id="UP000309594">
    <property type="component" value="Unassembled WGS sequence"/>
</dbReference>
<organism evidence="1 2">
    <name type="scientific">Pedobacter hiemivivus</name>
    <dbReference type="NCBI Taxonomy" id="2530454"/>
    <lineage>
        <taxon>Bacteria</taxon>
        <taxon>Pseudomonadati</taxon>
        <taxon>Bacteroidota</taxon>
        <taxon>Sphingobacteriia</taxon>
        <taxon>Sphingobacteriales</taxon>
        <taxon>Sphingobacteriaceae</taxon>
        <taxon>Pedobacter</taxon>
    </lineage>
</organism>
<evidence type="ECO:0000313" key="2">
    <source>
        <dbReference type="Proteomes" id="UP000309594"/>
    </source>
</evidence>
<accession>A0A4U1GLS0</accession>
<dbReference type="InterPro" id="IPR011235">
    <property type="entry name" value="MepB-like"/>
</dbReference>
<dbReference type="PIRSF" id="PIRSF032285">
    <property type="entry name" value="UCP032285"/>
    <property type="match status" value="1"/>
</dbReference>
<proteinExistence type="predicted"/>
<dbReference type="RefSeq" id="WP_136879516.1">
    <property type="nucleotide sequence ID" value="NZ_SWDX01000002.1"/>
</dbReference>
<reference evidence="1 2" key="1">
    <citation type="submission" date="2019-04" db="EMBL/GenBank/DDBJ databases">
        <title>Pedobacter sp. RP-1-16 sp. nov., isolated from Arctic soil.</title>
        <authorList>
            <person name="Dahal R.H."/>
            <person name="Kim D.-U."/>
        </authorList>
    </citation>
    <scope>NUCLEOTIDE SEQUENCE [LARGE SCALE GENOMIC DNA]</scope>
    <source>
        <strain evidence="1 2">RP-1-16</strain>
    </source>
</reference>
<evidence type="ECO:0000313" key="1">
    <source>
        <dbReference type="EMBL" id="TKC63960.1"/>
    </source>
</evidence>
<name>A0A4U1GLS0_9SPHI</name>
<dbReference type="EMBL" id="SWDX01000002">
    <property type="protein sequence ID" value="TKC63960.1"/>
    <property type="molecule type" value="Genomic_DNA"/>
</dbReference>